<dbReference type="RefSeq" id="WP_092266423.1">
    <property type="nucleotide sequence ID" value="NZ_BJOE01000045.1"/>
</dbReference>
<dbReference type="Pfam" id="PF00210">
    <property type="entry name" value="Ferritin"/>
    <property type="match status" value="1"/>
</dbReference>
<feature type="coiled-coil region" evidence="3">
    <location>
        <begin position="101"/>
        <end position="128"/>
    </location>
</feature>
<dbReference type="SUPFAM" id="SSF47240">
    <property type="entry name" value="Ferritin-like"/>
    <property type="match status" value="1"/>
</dbReference>
<dbReference type="AlphaFoldDB" id="A0A1I3MAT6"/>
<keyword evidence="5" id="KW-0238">DNA-binding</keyword>
<accession>A0A1I3MAT6</accession>
<dbReference type="InterPro" id="IPR002177">
    <property type="entry name" value="DPS_DNA-bd"/>
</dbReference>
<keyword evidence="3" id="KW-0175">Coiled coil</keyword>
<dbReference type="GO" id="GO:0016722">
    <property type="term" value="F:oxidoreductase activity, acting on metal ions"/>
    <property type="evidence" value="ECO:0007669"/>
    <property type="project" value="InterPro"/>
</dbReference>
<dbReference type="PANTHER" id="PTHR42932:SF1">
    <property type="entry name" value="GENERAL STRESS PROTEIN 20U"/>
    <property type="match status" value="1"/>
</dbReference>
<dbReference type="Gene3D" id="1.20.1260.10">
    <property type="match status" value="1"/>
</dbReference>
<sequence>MKTTVEVNISTVLNKQVANWTVLYTKLHNFHWNVKGQHFFTLHQKFEELYNEASAHLDTLAERVLSIGGKPVATLSVCLQTASIAEATGNETAEQMVTSIVQDFTLLVDELKDAMSAAEEAGDEATSDMLLAISSSLQKHIWMLKAFLQ</sequence>
<evidence type="ECO:0000313" key="6">
    <source>
        <dbReference type="Proteomes" id="UP000198915"/>
    </source>
</evidence>
<proteinExistence type="inferred from homology"/>
<organism evidence="5 6">
    <name type="scientific">Brevibacillus centrosporus</name>
    <dbReference type="NCBI Taxonomy" id="54910"/>
    <lineage>
        <taxon>Bacteria</taxon>
        <taxon>Bacillati</taxon>
        <taxon>Bacillota</taxon>
        <taxon>Bacilli</taxon>
        <taxon>Bacillales</taxon>
        <taxon>Paenibacillaceae</taxon>
        <taxon>Brevibacillus</taxon>
    </lineage>
</organism>
<evidence type="ECO:0000256" key="2">
    <source>
        <dbReference type="RuleBase" id="RU003875"/>
    </source>
</evidence>
<dbReference type="PIRSF" id="PIRSF005900">
    <property type="entry name" value="Dps"/>
    <property type="match status" value="1"/>
</dbReference>
<dbReference type="EMBL" id="FORT01000001">
    <property type="protein sequence ID" value="SFI93826.1"/>
    <property type="molecule type" value="Genomic_DNA"/>
</dbReference>
<evidence type="ECO:0000259" key="4">
    <source>
        <dbReference type="Pfam" id="PF00210"/>
    </source>
</evidence>
<gene>
    <name evidence="5" type="ORF">SAMN05518846_101563</name>
</gene>
<name>A0A1I3MAT6_9BACL</name>
<dbReference type="PRINTS" id="PR01346">
    <property type="entry name" value="HELNAPAPROT"/>
</dbReference>
<dbReference type="CDD" id="cd01043">
    <property type="entry name" value="DPS"/>
    <property type="match status" value="1"/>
</dbReference>
<dbReference type="GO" id="GO:0003677">
    <property type="term" value="F:DNA binding"/>
    <property type="evidence" value="ECO:0007669"/>
    <property type="project" value="UniProtKB-KW"/>
</dbReference>
<evidence type="ECO:0000313" key="5">
    <source>
        <dbReference type="EMBL" id="SFI93826.1"/>
    </source>
</evidence>
<dbReference type="PROSITE" id="PS00819">
    <property type="entry name" value="DPS_2"/>
    <property type="match status" value="1"/>
</dbReference>
<evidence type="ECO:0000256" key="3">
    <source>
        <dbReference type="SAM" id="Coils"/>
    </source>
</evidence>
<reference evidence="6" key="1">
    <citation type="submission" date="2016-10" db="EMBL/GenBank/DDBJ databases">
        <authorList>
            <person name="Varghese N."/>
            <person name="Submissions S."/>
        </authorList>
    </citation>
    <scope>NUCLEOTIDE SEQUENCE [LARGE SCALE GENOMIC DNA]</scope>
    <source>
        <strain evidence="6">OK042</strain>
    </source>
</reference>
<dbReference type="GO" id="GO:0008199">
    <property type="term" value="F:ferric iron binding"/>
    <property type="evidence" value="ECO:0007669"/>
    <property type="project" value="InterPro"/>
</dbReference>
<protein>
    <submittedName>
        <fullName evidence="5">Starvation-inducible DNA-binding protein</fullName>
    </submittedName>
</protein>
<evidence type="ECO:0000256" key="1">
    <source>
        <dbReference type="ARBA" id="ARBA00009497"/>
    </source>
</evidence>
<feature type="domain" description="Ferritin/DPS" evidence="4">
    <location>
        <begin position="13"/>
        <end position="149"/>
    </location>
</feature>
<dbReference type="Proteomes" id="UP000198915">
    <property type="component" value="Unassembled WGS sequence"/>
</dbReference>
<dbReference type="InterPro" id="IPR009078">
    <property type="entry name" value="Ferritin-like_SF"/>
</dbReference>
<dbReference type="STRING" id="1884381.SAMN05518846_101563"/>
<keyword evidence="6" id="KW-1185">Reference proteome</keyword>
<dbReference type="PANTHER" id="PTHR42932">
    <property type="entry name" value="GENERAL STRESS PROTEIN 20U"/>
    <property type="match status" value="1"/>
</dbReference>
<dbReference type="InterPro" id="IPR023188">
    <property type="entry name" value="DPS_DNA-bd_CS"/>
</dbReference>
<dbReference type="InterPro" id="IPR008331">
    <property type="entry name" value="Ferritin_DPS_dom"/>
</dbReference>
<dbReference type="PROSITE" id="PS00818">
    <property type="entry name" value="DPS_1"/>
    <property type="match status" value="1"/>
</dbReference>
<comment type="similarity">
    <text evidence="1 2">Belongs to the Dps family.</text>
</comment>
<dbReference type="InterPro" id="IPR012347">
    <property type="entry name" value="Ferritin-like"/>
</dbReference>